<dbReference type="InParanoid" id="A0A2T3AH75"/>
<dbReference type="Proteomes" id="UP000241462">
    <property type="component" value="Unassembled WGS sequence"/>
</dbReference>
<reference evidence="1 2" key="1">
    <citation type="journal article" date="2018" name="Mycol. Prog.">
        <title>Coniella lustricola, a new species from submerged detritus.</title>
        <authorList>
            <person name="Raudabaugh D.B."/>
            <person name="Iturriaga T."/>
            <person name="Carver A."/>
            <person name="Mondo S."/>
            <person name="Pangilinan J."/>
            <person name="Lipzen A."/>
            <person name="He G."/>
            <person name="Amirebrahimi M."/>
            <person name="Grigoriev I.V."/>
            <person name="Miller A.N."/>
        </authorList>
    </citation>
    <scope>NUCLEOTIDE SEQUENCE [LARGE SCALE GENOMIC DNA]</scope>
    <source>
        <strain evidence="1 2">B22-T-1</strain>
    </source>
</reference>
<evidence type="ECO:0000313" key="1">
    <source>
        <dbReference type="EMBL" id="PSR97609.1"/>
    </source>
</evidence>
<protein>
    <submittedName>
        <fullName evidence="1">Uncharacterized protein</fullName>
    </submittedName>
</protein>
<keyword evidence="2" id="KW-1185">Reference proteome</keyword>
<name>A0A2T3AH75_9PEZI</name>
<accession>A0A2T3AH75</accession>
<proteinExistence type="predicted"/>
<sequence>MPKRPGLQCYDIWKNPRGTAVCSSNQERAANWICHSLQRASYSYEVRIRRAKYEITRGLTNATVRSDQIRVGL</sequence>
<dbReference type="EMBL" id="KZ678389">
    <property type="protein sequence ID" value="PSR97609.1"/>
    <property type="molecule type" value="Genomic_DNA"/>
</dbReference>
<dbReference type="AlphaFoldDB" id="A0A2T3AH75"/>
<organism evidence="1 2">
    <name type="scientific">Coniella lustricola</name>
    <dbReference type="NCBI Taxonomy" id="2025994"/>
    <lineage>
        <taxon>Eukaryota</taxon>
        <taxon>Fungi</taxon>
        <taxon>Dikarya</taxon>
        <taxon>Ascomycota</taxon>
        <taxon>Pezizomycotina</taxon>
        <taxon>Sordariomycetes</taxon>
        <taxon>Sordariomycetidae</taxon>
        <taxon>Diaporthales</taxon>
        <taxon>Schizoparmaceae</taxon>
        <taxon>Coniella</taxon>
    </lineage>
</organism>
<gene>
    <name evidence="1" type="ORF">BD289DRAFT_81365</name>
</gene>
<evidence type="ECO:0000313" key="2">
    <source>
        <dbReference type="Proteomes" id="UP000241462"/>
    </source>
</evidence>